<evidence type="ECO:0000313" key="2">
    <source>
        <dbReference type="EMBL" id="KWW98573.1"/>
    </source>
</evidence>
<dbReference type="InterPro" id="IPR010982">
    <property type="entry name" value="Lambda_DNA-bd_dom_sf"/>
</dbReference>
<proteinExistence type="predicted"/>
<sequence length="667" mass="72268">MSTPTTVPGGAVGTVVPKRWSQVTSCGDLDCSAEWRRFPHGRRFWSAKCFGSGSRGAATDKVDSRDVTNDNEGSRPGPGSGSGQVDAPKSCPHGGRMGQAPRPLTPHLSPRHFFGAELRYWREQRGLSQAALDRLIHFGEDTICKVEKAVRWPPPGLAEACDQALGTGGVLARLWPLVEHQRANASTDADSVPGQADNAVPGLVSDIDGVPSSEGIVLSVDEEGRVWASVSRRRFLLGGAAVAVRPQLVATSDGSRRWVLDVASSPADPFGFAVAAHTRWRGTRVLRADGGSGTTLVLPGGRALDGTAATLHLHPARRRGAQLVLEPDDPAGLEAALRTTSRSLIVAVQEHPAGNRFFALDGREARRRLRQRASSTPVVPVPWAYELDDLTYGVLWATANFDDALLADDLALADSHQDLSLYEQLPSSAVSREAAPDLSAAARMWLGSDFCARYILRHLGELPDQPVYWTREQWGEEASTWLLFRHKYDYLLATGRRHTGGEPLTRAFCVPREAVDTSPTAERILLFLAVALMESVGIQALVCTDPAYAHVEGFVLAPGRRALIANWVRADGVWHVDTTARRPRLREFADAAGHAQAHSVIAADTPAGRLVRLADYLGLDWGWLRRRCAQLAEEGWAGLVRPRSRLLTTDGLDTACQFLAGLEADLS</sequence>
<dbReference type="PATRIC" id="fig|1469144.10.peg.273"/>
<keyword evidence="3" id="KW-1185">Reference proteome</keyword>
<evidence type="ECO:0000313" key="3">
    <source>
        <dbReference type="Proteomes" id="UP000070188"/>
    </source>
</evidence>
<organism evidence="2 3">
    <name type="scientific">Carbonactinospora thermoautotrophica</name>
    <dbReference type="NCBI Taxonomy" id="1469144"/>
    <lineage>
        <taxon>Bacteria</taxon>
        <taxon>Bacillati</taxon>
        <taxon>Actinomycetota</taxon>
        <taxon>Actinomycetes</taxon>
        <taxon>Kitasatosporales</taxon>
        <taxon>Carbonactinosporaceae</taxon>
        <taxon>Carbonactinospora</taxon>
    </lineage>
</organism>
<dbReference type="Proteomes" id="UP000070188">
    <property type="component" value="Unassembled WGS sequence"/>
</dbReference>
<protein>
    <submittedName>
        <fullName evidence="2">Transcriptional regulator</fullName>
    </submittedName>
</protein>
<dbReference type="Pfam" id="PF13560">
    <property type="entry name" value="HTH_31"/>
    <property type="match status" value="1"/>
</dbReference>
<dbReference type="AlphaFoldDB" id="A0A132MLA8"/>
<gene>
    <name evidence="2" type="ORF">LI90_200</name>
</gene>
<dbReference type="EMBL" id="LAXD01000001">
    <property type="protein sequence ID" value="KWW98573.1"/>
    <property type="molecule type" value="Genomic_DNA"/>
</dbReference>
<accession>A0A132MLA8</accession>
<reference evidence="3" key="1">
    <citation type="submission" date="2015-04" db="EMBL/GenBank/DDBJ databases">
        <title>Physiological reanalysis, assessment of diazotrophy, and genome sequences of multiple isolates of Streptomyces thermoautotrophicus.</title>
        <authorList>
            <person name="MacKellar D.C."/>
            <person name="Lieber L."/>
            <person name="Norman J."/>
            <person name="Bolger A."/>
            <person name="Tobin C."/>
            <person name="Murray J.W."/>
            <person name="Chang R."/>
            <person name="Ford T."/>
            <person name="Nguyen P.Q."/>
            <person name="Woodward J."/>
            <person name="Permingeat H."/>
            <person name="Joshi N.S."/>
            <person name="Silver P.A."/>
            <person name="Usadel B."/>
            <person name="Rutherford A.W."/>
            <person name="Friesen M."/>
            <person name="Prell J."/>
        </authorList>
    </citation>
    <scope>NUCLEOTIDE SEQUENCE [LARGE SCALE GENOMIC DNA]</scope>
    <source>
        <strain evidence="3">H1</strain>
    </source>
</reference>
<comment type="caution">
    <text evidence="2">The sequence shown here is derived from an EMBL/GenBank/DDBJ whole genome shotgun (WGS) entry which is preliminary data.</text>
</comment>
<dbReference type="InterPro" id="IPR001387">
    <property type="entry name" value="Cro/C1-type_HTH"/>
</dbReference>
<feature type="region of interest" description="Disordered" evidence="1">
    <location>
        <begin position="52"/>
        <end position="108"/>
    </location>
</feature>
<evidence type="ECO:0000256" key="1">
    <source>
        <dbReference type="SAM" id="MobiDB-lite"/>
    </source>
</evidence>
<dbReference type="CDD" id="cd00093">
    <property type="entry name" value="HTH_XRE"/>
    <property type="match status" value="1"/>
</dbReference>
<feature type="compositionally biased region" description="Basic and acidic residues" evidence="1">
    <location>
        <begin position="58"/>
        <end position="68"/>
    </location>
</feature>
<name>A0A132MLA8_9ACTN</name>
<dbReference type="SUPFAM" id="SSF47413">
    <property type="entry name" value="lambda repressor-like DNA-binding domains"/>
    <property type="match status" value="1"/>
</dbReference>
<dbReference type="GO" id="GO:0003677">
    <property type="term" value="F:DNA binding"/>
    <property type="evidence" value="ECO:0007669"/>
    <property type="project" value="InterPro"/>
</dbReference>
<dbReference type="STRING" id="1469144.LI90_200"/>
<dbReference type="Gene3D" id="1.10.260.40">
    <property type="entry name" value="lambda repressor-like DNA-binding domains"/>
    <property type="match status" value="1"/>
</dbReference>